<feature type="transmembrane region" description="Helical" evidence="1">
    <location>
        <begin position="198"/>
        <end position="222"/>
    </location>
</feature>
<feature type="transmembrane region" description="Helical" evidence="1">
    <location>
        <begin position="150"/>
        <end position="177"/>
    </location>
</feature>
<evidence type="ECO:0000256" key="1">
    <source>
        <dbReference type="SAM" id="Phobius"/>
    </source>
</evidence>
<gene>
    <name evidence="2" type="ORF">FHS12_005016</name>
</gene>
<evidence type="ECO:0000313" key="3">
    <source>
        <dbReference type="Proteomes" id="UP000577707"/>
    </source>
</evidence>
<dbReference type="Proteomes" id="UP000577707">
    <property type="component" value="Unassembled WGS sequence"/>
</dbReference>
<name>A0A7W5AA50_9ACTN</name>
<comment type="caution">
    <text evidence="2">The sequence shown here is derived from an EMBL/GenBank/DDBJ whole genome shotgun (WGS) entry which is preliminary data.</text>
</comment>
<feature type="transmembrane region" description="Helical" evidence="1">
    <location>
        <begin position="38"/>
        <end position="58"/>
    </location>
</feature>
<dbReference type="RefSeq" id="WP_183551358.1">
    <property type="nucleotide sequence ID" value="NZ_BMQT01000014.1"/>
</dbReference>
<organism evidence="2 3">
    <name type="scientific">Nocardioides albus</name>
    <dbReference type="NCBI Taxonomy" id="1841"/>
    <lineage>
        <taxon>Bacteria</taxon>
        <taxon>Bacillati</taxon>
        <taxon>Actinomycetota</taxon>
        <taxon>Actinomycetes</taxon>
        <taxon>Propionibacteriales</taxon>
        <taxon>Nocardioidaceae</taxon>
        <taxon>Nocardioides</taxon>
    </lineage>
</organism>
<evidence type="ECO:0008006" key="4">
    <source>
        <dbReference type="Google" id="ProtNLM"/>
    </source>
</evidence>
<dbReference type="AlphaFoldDB" id="A0A7W5AA50"/>
<evidence type="ECO:0000313" key="2">
    <source>
        <dbReference type="EMBL" id="MBB3092039.1"/>
    </source>
</evidence>
<sequence length="229" mass="24112">MTPLAAIGGIVGFGVAGLDPFGALVVVPALAAGARRRIILLFFGTAWLATVLTGMVLGESVQHVAAWLRNLLLVPDPVRLTVQLVLAAGLGLWAAYRWAHRDDTKPEKTKRPKLAGPVGMSLMGTFWGVSALTDPSFYGVATISASMQSMLAVAAVFTGWFLISQAPLCLVMLTLAAGRDSRPVQRAVSFARRTARPAAYVMTALLAAGSIFLVVNGVAYLATGTYWPG</sequence>
<accession>A0A7W5AA50</accession>
<reference evidence="2 3" key="1">
    <citation type="submission" date="2020-08" db="EMBL/GenBank/DDBJ databases">
        <title>Genomic Encyclopedia of Type Strains, Phase III (KMG-III): the genomes of soil and plant-associated and newly described type strains.</title>
        <authorList>
            <person name="Whitman W."/>
        </authorList>
    </citation>
    <scope>NUCLEOTIDE SEQUENCE [LARGE SCALE GENOMIC DNA]</scope>
    <source>
        <strain evidence="2 3">CECT 3302</strain>
    </source>
</reference>
<proteinExistence type="predicted"/>
<keyword evidence="1" id="KW-1133">Transmembrane helix</keyword>
<feature type="transmembrane region" description="Helical" evidence="1">
    <location>
        <begin position="6"/>
        <end position="31"/>
    </location>
</feature>
<dbReference type="EMBL" id="JACHXG010000015">
    <property type="protein sequence ID" value="MBB3092039.1"/>
    <property type="molecule type" value="Genomic_DNA"/>
</dbReference>
<feature type="transmembrane region" description="Helical" evidence="1">
    <location>
        <begin position="78"/>
        <end position="96"/>
    </location>
</feature>
<keyword evidence="1" id="KW-0472">Membrane</keyword>
<feature type="transmembrane region" description="Helical" evidence="1">
    <location>
        <begin position="117"/>
        <end position="138"/>
    </location>
</feature>
<protein>
    <recommendedName>
        <fullName evidence="4">Sap, sulfolipid-1-addressing protein</fullName>
    </recommendedName>
</protein>
<keyword evidence="3" id="KW-1185">Reference proteome</keyword>
<keyword evidence="1" id="KW-0812">Transmembrane</keyword>